<evidence type="ECO:0000313" key="3">
    <source>
        <dbReference type="EMBL" id="MFC4789228.1"/>
    </source>
</evidence>
<reference evidence="4" key="1">
    <citation type="journal article" date="2019" name="Int. J. Syst. Evol. Microbiol.">
        <title>The Global Catalogue of Microorganisms (GCM) 10K type strain sequencing project: providing services to taxonomists for standard genome sequencing and annotation.</title>
        <authorList>
            <consortium name="The Broad Institute Genomics Platform"/>
            <consortium name="The Broad Institute Genome Sequencing Center for Infectious Disease"/>
            <person name="Wu L."/>
            <person name="Ma J."/>
        </authorList>
    </citation>
    <scope>NUCLEOTIDE SEQUENCE [LARGE SCALE GENOMIC DNA]</scope>
    <source>
        <strain evidence="4">CCUG 49452</strain>
    </source>
</reference>
<gene>
    <name evidence="3" type="ORF">ACFO6X_09585</name>
</gene>
<dbReference type="Pfam" id="PF24604">
    <property type="entry name" value="B-barrel_PelB_C"/>
    <property type="match status" value="1"/>
</dbReference>
<dbReference type="Gene3D" id="1.25.40.10">
    <property type="entry name" value="Tetratricopeptide repeat domain"/>
    <property type="match status" value="2"/>
</dbReference>
<dbReference type="SUPFAM" id="SSF48452">
    <property type="entry name" value="TPR-like"/>
    <property type="match status" value="2"/>
</dbReference>
<evidence type="ECO:0000313" key="4">
    <source>
        <dbReference type="Proteomes" id="UP001596001"/>
    </source>
</evidence>
<comment type="caution">
    <text evidence="3">The sequence shown here is derived from an EMBL/GenBank/DDBJ whole genome shotgun (WGS) entry which is preliminary data.</text>
</comment>
<evidence type="ECO:0000256" key="1">
    <source>
        <dbReference type="SAM" id="Phobius"/>
    </source>
</evidence>
<keyword evidence="1" id="KW-0812">Transmembrane</keyword>
<dbReference type="EMBL" id="JBHSHJ010000006">
    <property type="protein sequence ID" value="MFC4789228.1"/>
    <property type="molecule type" value="Genomic_DNA"/>
</dbReference>
<dbReference type="Pfam" id="PF13429">
    <property type="entry name" value="TPR_15"/>
    <property type="match status" value="1"/>
</dbReference>
<evidence type="ECO:0000259" key="2">
    <source>
        <dbReference type="Pfam" id="PF24604"/>
    </source>
</evidence>
<keyword evidence="4" id="KW-1185">Reference proteome</keyword>
<dbReference type="InterPro" id="IPR011990">
    <property type="entry name" value="TPR-like_helical_dom_sf"/>
</dbReference>
<dbReference type="InterPro" id="IPR057306">
    <property type="entry name" value="B-barrel_PelB_C"/>
</dbReference>
<keyword evidence="1" id="KW-1133">Transmembrane helix</keyword>
<accession>A0ABV9QDG8</accession>
<feature type="domain" description="PelB C-terminal" evidence="2">
    <location>
        <begin position="994"/>
        <end position="1306"/>
    </location>
</feature>
<protein>
    <submittedName>
        <fullName evidence="3">Tetratricopeptide repeat protein</fullName>
    </submittedName>
</protein>
<dbReference type="Proteomes" id="UP001596001">
    <property type="component" value="Unassembled WGS sequence"/>
</dbReference>
<proteinExistence type="predicted"/>
<keyword evidence="1" id="KW-0472">Membrane</keyword>
<feature type="transmembrane region" description="Helical" evidence="1">
    <location>
        <begin position="20"/>
        <end position="37"/>
    </location>
</feature>
<name>A0ABV9QDG8_9BURK</name>
<organism evidence="3 4">
    <name type="scientific">Giesbergeria sinuosa</name>
    <dbReference type="NCBI Taxonomy" id="80883"/>
    <lineage>
        <taxon>Bacteria</taxon>
        <taxon>Pseudomonadati</taxon>
        <taxon>Pseudomonadota</taxon>
        <taxon>Betaproteobacteria</taxon>
        <taxon>Burkholderiales</taxon>
        <taxon>Comamonadaceae</taxon>
        <taxon>Giesbergeria</taxon>
    </lineage>
</organism>
<sequence length="1307" mass="147990">MPTSRSSAQPAERPLLAPYWLLFLLAVMVGGGLWLLYPRQDLERRLSQAGNEHSDLSTNYLHNLLRSDPDNPQLRWLLARQQGQAGELDTMRQTLQPALQSADAGIHRRAVWLLWESTYQAYEKTAGSATQARAQLHTKLVEQLPALVREEWSAEQQQQLTRQALDLGQPTVAITLMRQRALQQRQPDQAARLYEQAAQTALAHSHYAACAELYLLARQATPHAPQAKQYFLAAIAAMQSSGQPLAALELAEKELQTLHSDSEIIERLVQLARAAGRPDIAEQYVKQLLRLALWRQWQAHAQASTTTPTLLEPVTHRQLPSPPPQQYEDRAYLLDPSLLHHPNDGVAPEDWQVVSSSQKSPPIAAPGLPFDDKIYTLGYQVFLENKNLEDAWRVAKAAVQQAPQLILWHERLAQVSEWTGRLELALQHWLQVARQTQNNVAWQAVLRLAPGQFDDAALVEALRYELRRRPGHPTLLQELVDAYERLGSPQPALDYLRQQPATPQTLEMLAGLAKRAGDLDLALASWQRLFEDPTQLTPTLAMRAAVLALLRGQAAQGLAWLEAAQKKITPDTTDSAAFWRLTAQMAQDQQRDLLAVQAYRQLLAEDGADVGDFDALIRLLQTDQPLEAAEVALLAWQQHDQSRHFILALGIYASRNQWSEAQRVLQRVDPAPHAQRRALHRLRQEPEFLRLAGLCYQNTGRRAQARQYYEAGLRQAPQSTAMRHALLWLFIEGNDATALRDILTRYEAQWSQDKELHDALASAYQSLSLPAIALDRYLQPRVQAHRNDLLWLMNYADALDQNQQSDRAWRLRRYLLSQEWQKVHRNVSTTQSRARWLTEEGLNTTRRIARTRLQLTQRPGDVGLATLRELLRLDRDARHGLSNAAAETAIGWLQDAGEYTAERGFLWQQYARSHSIQANRPLWAEITVALAEKDKAATGELLEIFDQRLPRYDRVNAAAAVGDVRLAQSAAFETQHDQPDDSPLHQQLAENLLAFSPHANGNIASRRLDKLDEQETETRLHYPLSPSLSLGLKMLRTDRQTTDPRALQEPSQERAAYGALRWQYGGGSSTMLHLGWRESLASSTPWQLEHIQRLDNRLSLHLDWGNQLPTQESLALRMGGMKDRLGIGMRYQATRLDQVTLNHWREKYEWQTGGEVGNGQHSALSYTHTYRLDVPTVDMGAFWSSHSYDRRNPQGLSGADRAFTRYLPPGIANVDRGYLLPDNFQFYGVQLTTNLRFERDYIRALLPLASLAHTWHSRQGAGYSLRLGLAGSVLGADHLSLIWGLGKSGAQTPGLSQEVQLNYRYHF</sequence>
<dbReference type="RefSeq" id="WP_382432405.1">
    <property type="nucleotide sequence ID" value="NZ_JBHSHJ010000006.1"/>
</dbReference>